<evidence type="ECO:0000313" key="8">
    <source>
        <dbReference type="EMBL" id="RHG03626.1"/>
    </source>
</evidence>
<accession>A0A414RY58</accession>
<evidence type="ECO:0000313" key="9">
    <source>
        <dbReference type="Proteomes" id="UP000284112"/>
    </source>
</evidence>
<dbReference type="PROSITE" id="PS51918">
    <property type="entry name" value="RADICAL_SAM"/>
    <property type="match status" value="1"/>
</dbReference>
<evidence type="ECO:0000256" key="6">
    <source>
        <dbReference type="ARBA" id="ARBA00023014"/>
    </source>
</evidence>
<dbReference type="PANTHER" id="PTHR43273">
    <property type="entry name" value="ANAEROBIC SULFATASE-MATURATING ENZYME HOMOLOG ASLB-RELATED"/>
    <property type="match status" value="1"/>
</dbReference>
<dbReference type="PANTHER" id="PTHR43273:SF8">
    <property type="entry name" value="RADICAL SAM DOMAIN PROTEIN"/>
    <property type="match status" value="1"/>
</dbReference>
<dbReference type="SFLD" id="SFLDG01386">
    <property type="entry name" value="main_SPASM_domain-containing"/>
    <property type="match status" value="1"/>
</dbReference>
<dbReference type="AlphaFoldDB" id="A0A414RY58"/>
<dbReference type="Gene3D" id="3.20.20.70">
    <property type="entry name" value="Aldolase class I"/>
    <property type="match status" value="1"/>
</dbReference>
<evidence type="ECO:0000256" key="4">
    <source>
        <dbReference type="ARBA" id="ARBA00022723"/>
    </source>
</evidence>
<organism evidence="8 9">
    <name type="scientific">Dorea longicatena</name>
    <dbReference type="NCBI Taxonomy" id="88431"/>
    <lineage>
        <taxon>Bacteria</taxon>
        <taxon>Bacillati</taxon>
        <taxon>Bacillota</taxon>
        <taxon>Clostridia</taxon>
        <taxon>Lachnospirales</taxon>
        <taxon>Lachnospiraceae</taxon>
        <taxon>Dorea</taxon>
    </lineage>
</organism>
<dbReference type="EMBL" id="QRHW01000045">
    <property type="protein sequence ID" value="RHG03626.1"/>
    <property type="molecule type" value="Genomic_DNA"/>
</dbReference>
<dbReference type="SFLD" id="SFLDG01384">
    <property type="entry name" value="thioether_bond_formation_requi"/>
    <property type="match status" value="1"/>
</dbReference>
<dbReference type="Proteomes" id="UP000284112">
    <property type="component" value="Unassembled WGS sequence"/>
</dbReference>
<evidence type="ECO:0000256" key="3">
    <source>
        <dbReference type="ARBA" id="ARBA00022691"/>
    </source>
</evidence>
<comment type="caution">
    <text evidence="8">The sequence shown here is derived from an EMBL/GenBank/DDBJ whole genome shotgun (WGS) entry which is preliminary data.</text>
</comment>
<gene>
    <name evidence="8" type="primary">ccpM</name>
    <name evidence="8" type="ORF">DW641_14995</name>
</gene>
<dbReference type="NCBIfam" id="TIGR04068">
    <property type="entry name" value="rSAM_ocin_clost"/>
    <property type="match status" value="1"/>
</dbReference>
<evidence type="ECO:0000256" key="5">
    <source>
        <dbReference type="ARBA" id="ARBA00023004"/>
    </source>
</evidence>
<dbReference type="InterPro" id="IPR013785">
    <property type="entry name" value="Aldolase_TIM"/>
</dbReference>
<dbReference type="SFLD" id="SFLDS00029">
    <property type="entry name" value="Radical_SAM"/>
    <property type="match status" value="1"/>
</dbReference>
<comment type="cofactor">
    <cofactor evidence="1">
        <name>[4Fe-4S] cluster</name>
        <dbReference type="ChEBI" id="CHEBI:49883"/>
    </cofactor>
</comment>
<name>A0A414RY58_9FIRM</name>
<dbReference type="GO" id="GO:0046872">
    <property type="term" value="F:metal ion binding"/>
    <property type="evidence" value="ECO:0007669"/>
    <property type="project" value="UniProtKB-KW"/>
</dbReference>
<evidence type="ECO:0000256" key="2">
    <source>
        <dbReference type="ARBA" id="ARBA00022485"/>
    </source>
</evidence>
<dbReference type="InterPro" id="IPR007197">
    <property type="entry name" value="rSAM"/>
</dbReference>
<dbReference type="SUPFAM" id="SSF102114">
    <property type="entry name" value="Radical SAM enzymes"/>
    <property type="match status" value="1"/>
</dbReference>
<sequence length="472" mass="54701">MHAKECEIGERNMKEKYFIHLLDTPVGKYIYDVNTNSIIEIGEGTFEYLKCGKKNTNQVDRDIQKMIKQGYLKTTRVEKAKNPSIDYIEDFLNNRVAYLVLQVTQGCNLRCKYCVYSGGYDTRTHTKKRMNYKTAIKAIDFLIEHSKDEDTLYLGFYGGEPLLEFELIKMCVKYINKNAFGKKVEFNITTNATLLTENIVDFLVENNFQILVSLDGPKETHDLSRQFAGSDEGCFNKLMDNLKFFQLKYPEFYKNRVSFNSVILPDNHLKSIEEFFSTNPLVKENAITSSVVSDVYSKSTIKIDEKYVIDEQYGEFILFLSKLGWFKNEQVLNIAEQNFRNIEDLADNLMKYKRSELPKEWQHGGPCVPGMKRLFVNVEGKMCPCEKVSEIADQNVIGHIDKGFDMNKVLAILNQGNKYFEKCKDCWIFSLCGVCALTNDMVNNGYCELQKKDVERRMINYIILKKLGLEFV</sequence>
<dbReference type="PROSITE" id="PS01305">
    <property type="entry name" value="MOAA_NIFB_PQQE"/>
    <property type="match status" value="1"/>
</dbReference>
<keyword evidence="5" id="KW-0408">Iron</keyword>
<dbReference type="InterPro" id="IPR024001">
    <property type="entry name" value="Cys-rich_pep_rSAM_mat_CcpM"/>
</dbReference>
<keyword evidence="4" id="KW-0479">Metal-binding</keyword>
<dbReference type="GO" id="GO:0016491">
    <property type="term" value="F:oxidoreductase activity"/>
    <property type="evidence" value="ECO:0007669"/>
    <property type="project" value="InterPro"/>
</dbReference>
<keyword evidence="2" id="KW-0004">4Fe-4S</keyword>
<dbReference type="CDD" id="cd01335">
    <property type="entry name" value="Radical_SAM"/>
    <property type="match status" value="1"/>
</dbReference>
<proteinExistence type="predicted"/>
<evidence type="ECO:0000256" key="1">
    <source>
        <dbReference type="ARBA" id="ARBA00001966"/>
    </source>
</evidence>
<dbReference type="InterPro" id="IPR023867">
    <property type="entry name" value="Sulphatase_maturase_rSAM"/>
</dbReference>
<dbReference type="InterPro" id="IPR000385">
    <property type="entry name" value="MoaA_NifB_PqqE_Fe-S-bd_CS"/>
</dbReference>
<keyword evidence="6" id="KW-0411">Iron-sulfur</keyword>
<dbReference type="InterPro" id="IPR058240">
    <property type="entry name" value="rSAM_sf"/>
</dbReference>
<protein>
    <submittedName>
        <fullName evidence="8">Cys-rich peptide radical SAM maturase CcpM</fullName>
    </submittedName>
</protein>
<feature type="domain" description="Radical SAM core" evidence="7">
    <location>
        <begin position="91"/>
        <end position="327"/>
    </location>
</feature>
<dbReference type="SFLD" id="SFLDG01067">
    <property type="entry name" value="SPASM/twitch_domain_containing"/>
    <property type="match status" value="1"/>
</dbReference>
<dbReference type="Pfam" id="PF04055">
    <property type="entry name" value="Radical_SAM"/>
    <property type="match status" value="1"/>
</dbReference>
<dbReference type="GO" id="GO:0051539">
    <property type="term" value="F:4 iron, 4 sulfur cluster binding"/>
    <property type="evidence" value="ECO:0007669"/>
    <property type="project" value="UniProtKB-KW"/>
</dbReference>
<evidence type="ECO:0000259" key="7">
    <source>
        <dbReference type="PROSITE" id="PS51918"/>
    </source>
</evidence>
<reference evidence="8 9" key="1">
    <citation type="submission" date="2018-08" db="EMBL/GenBank/DDBJ databases">
        <title>A genome reference for cultivated species of the human gut microbiota.</title>
        <authorList>
            <person name="Zou Y."/>
            <person name="Xue W."/>
            <person name="Luo G."/>
        </authorList>
    </citation>
    <scope>NUCLEOTIDE SEQUENCE [LARGE SCALE GENOMIC DNA]</scope>
    <source>
        <strain evidence="8 9">AM23-13</strain>
    </source>
</reference>
<keyword evidence="3" id="KW-0949">S-adenosyl-L-methionine</keyword>